<protein>
    <recommendedName>
        <fullName evidence="4">ADP/GDP-polyphosphate phosphotransferase</fullName>
        <ecNumber evidence="4">2.7.4.-</ecNumber>
    </recommendedName>
    <alternativeName>
        <fullName evidence="4">Polyphosphate kinase PPK2</fullName>
    </alternativeName>
</protein>
<dbReference type="NCBIfam" id="TIGR03707">
    <property type="entry name" value="PPK2_P_aer"/>
    <property type="match status" value="1"/>
</dbReference>
<dbReference type="EC" id="2.7.4.-" evidence="4"/>
<evidence type="ECO:0000256" key="5">
    <source>
        <dbReference type="SAM" id="Coils"/>
    </source>
</evidence>
<feature type="domain" description="Polyphosphate kinase-2-related" evidence="6">
    <location>
        <begin position="50"/>
        <end position="272"/>
    </location>
</feature>
<dbReference type="InterPro" id="IPR022486">
    <property type="entry name" value="PPK2_PA0141"/>
</dbReference>
<dbReference type="PANTHER" id="PTHR34383">
    <property type="entry name" value="POLYPHOSPHATE:AMP PHOSPHOTRANSFERASE-RELATED"/>
    <property type="match status" value="1"/>
</dbReference>
<evidence type="ECO:0000256" key="4">
    <source>
        <dbReference type="RuleBase" id="RU369062"/>
    </source>
</evidence>
<gene>
    <name evidence="7" type="ORF">MAGMO_3130</name>
</gene>
<dbReference type="InterPro" id="IPR022488">
    <property type="entry name" value="PPK2-related"/>
</dbReference>
<organism evidence="7">
    <name type="scientific">Magnetococcus massalia (strain MO-1)</name>
    <dbReference type="NCBI Taxonomy" id="451514"/>
    <lineage>
        <taxon>Bacteria</taxon>
        <taxon>Pseudomonadati</taxon>
        <taxon>Pseudomonadota</taxon>
        <taxon>Magnetococcia</taxon>
        <taxon>Magnetococcales</taxon>
        <taxon>Magnetococcaceae</taxon>
        <taxon>Magnetococcus</taxon>
    </lineage>
</organism>
<evidence type="ECO:0000256" key="3">
    <source>
        <dbReference type="ARBA" id="ARBA00022777"/>
    </source>
</evidence>
<dbReference type="Pfam" id="PF03976">
    <property type="entry name" value="PPK2"/>
    <property type="match status" value="1"/>
</dbReference>
<dbReference type="InterPro" id="IPR027417">
    <property type="entry name" value="P-loop_NTPase"/>
</dbReference>
<evidence type="ECO:0000256" key="1">
    <source>
        <dbReference type="ARBA" id="ARBA00009924"/>
    </source>
</evidence>
<evidence type="ECO:0000259" key="6">
    <source>
        <dbReference type="Pfam" id="PF03976"/>
    </source>
</evidence>
<dbReference type="Gene3D" id="3.40.50.300">
    <property type="entry name" value="P-loop containing nucleotide triphosphate hydrolases"/>
    <property type="match status" value="1"/>
</dbReference>
<comment type="function">
    <text evidence="4">Uses inorganic polyphosphate (polyP) as a donor to convert GDP to GTP or ADP to ATP.</text>
</comment>
<sequence>MTDKNPDFLIIDGKKVAVEELLRDNRRLKDECGRLRNSFSEYKNRADKALSRRKHERQLKPFQAELIKLQKHLEHENLKMVVLFEGRDAAGKGGTIRRVTRYMNEKHYREVALGKPTEEQKSQWYFQRYVEQLPTGGEMVLFDRSWYNRAVVEPIFGFCTEEQYHHFMDGVTSFEKDLVNGNTILVKLYFSVTKDEQAKRFERRKTDPLRQWKLSEIDMQAQERWYDFTLMKYRMLKGTHTPWAPWTIIRSDDKQGARLNAMKAVLNSVPYEGRNPELDYVPDPEIVVSGAREIELMERELIRAGMFTG</sequence>
<comment type="subunit">
    <text evidence="4">Homotetramer.</text>
</comment>
<feature type="coiled-coil region" evidence="5">
    <location>
        <begin position="11"/>
        <end position="45"/>
    </location>
</feature>
<dbReference type="SUPFAM" id="SSF52540">
    <property type="entry name" value="P-loop containing nucleoside triphosphate hydrolases"/>
    <property type="match status" value="1"/>
</dbReference>
<dbReference type="AlphaFoldDB" id="A0A1S7LN58"/>
<dbReference type="GO" id="GO:0008976">
    <property type="term" value="F:polyphosphate kinase activity"/>
    <property type="evidence" value="ECO:0007669"/>
    <property type="project" value="UniProtKB-UniRule"/>
</dbReference>
<reference evidence="7" key="1">
    <citation type="submission" date="2015-04" db="EMBL/GenBank/DDBJ databases">
        <authorList>
            <person name="Syromyatnikov M.Y."/>
            <person name="Popov V.N."/>
        </authorList>
    </citation>
    <scope>NUCLEOTIDE SEQUENCE</scope>
    <source>
        <strain evidence="7">MO-1</strain>
    </source>
</reference>
<proteinExistence type="inferred from homology"/>
<evidence type="ECO:0000313" key="7">
    <source>
        <dbReference type="EMBL" id="CRH07271.1"/>
    </source>
</evidence>
<evidence type="ECO:0000256" key="2">
    <source>
        <dbReference type="ARBA" id="ARBA00022679"/>
    </source>
</evidence>
<name>A0A1S7LN58_MAGMO</name>
<comment type="similarity">
    <text evidence="1 4">Belongs to the polyphosphate kinase 2 (PPK2) family. Class I subfamily.</text>
</comment>
<dbReference type="GO" id="GO:0006793">
    <property type="term" value="P:phosphorus metabolic process"/>
    <property type="evidence" value="ECO:0007669"/>
    <property type="project" value="InterPro"/>
</dbReference>
<keyword evidence="3 4" id="KW-0418">Kinase</keyword>
<dbReference type="PANTHER" id="PTHR34383:SF1">
    <property type="entry name" value="ADP-POLYPHOSPHATE PHOSPHOTRANSFERASE"/>
    <property type="match status" value="1"/>
</dbReference>
<accession>A0A1S7LN58</accession>
<dbReference type="EMBL" id="LO017727">
    <property type="protein sequence ID" value="CRH07271.1"/>
    <property type="molecule type" value="Genomic_DNA"/>
</dbReference>
<keyword evidence="2 4" id="KW-0808">Transferase</keyword>
<keyword evidence="5" id="KW-0175">Coiled coil</keyword>